<gene>
    <name evidence="1" type="ORF">ECRASSUSDP1_LOCUS5750</name>
</gene>
<reference evidence="1" key="1">
    <citation type="submission" date="2023-07" db="EMBL/GenBank/DDBJ databases">
        <authorList>
            <consortium name="AG Swart"/>
            <person name="Singh M."/>
            <person name="Singh A."/>
            <person name="Seah K."/>
            <person name="Emmerich C."/>
        </authorList>
    </citation>
    <scope>NUCLEOTIDE SEQUENCE</scope>
    <source>
        <strain evidence="1">DP1</strain>
    </source>
</reference>
<proteinExistence type="predicted"/>
<sequence length="476" mass="54560">MQNFNLKRSSCFAIPQTSSINAVKNLAKGRPSSIIKGYSSKGSTKSGKQMTSMKSYGSATTFRNQKCKKGKSKAKLLESYINKENTHLVYPLEKGREISHQISPDFSKTRNILSLKTRNISPNALKEIGERCSSTNDLHQNRKLSCLTPEAVQGVVVIDVIKELNEAMETLRSEITAEIHVLKENYELCYKENSDCKAKIQYLEEKVFSQESQITDLEAKITCLKSPYKKKEKRRPGVCNFMINLKSEERPKSAQEILVLNGEKKMKSRNEVSTKQSKIQCITTRDKMPFEGRSMSMKTTLERTLGTSNKTWEIEDEIKEMNIVESYDRRQGSLQPVELDDRNLVLAEEGHISKLRTFHNVSDMKSTGYKSLKKCKSDKLIHFPTILGQNKPKKNANKRLSYLERYQKVKELEVNLNSLRRDDLSQNRKLLKDRNIHKFCNAKLTQKTRLPQTAFTLSKNRSEADILAGINSRMHM</sequence>
<keyword evidence="2" id="KW-1185">Reference proteome</keyword>
<evidence type="ECO:0000313" key="2">
    <source>
        <dbReference type="Proteomes" id="UP001295684"/>
    </source>
</evidence>
<name>A0AAD1U8S2_EUPCR</name>
<organism evidence="1 2">
    <name type="scientific">Euplotes crassus</name>
    <dbReference type="NCBI Taxonomy" id="5936"/>
    <lineage>
        <taxon>Eukaryota</taxon>
        <taxon>Sar</taxon>
        <taxon>Alveolata</taxon>
        <taxon>Ciliophora</taxon>
        <taxon>Intramacronucleata</taxon>
        <taxon>Spirotrichea</taxon>
        <taxon>Hypotrichia</taxon>
        <taxon>Euplotida</taxon>
        <taxon>Euplotidae</taxon>
        <taxon>Moneuplotes</taxon>
    </lineage>
</organism>
<dbReference type="EMBL" id="CAMPGE010005557">
    <property type="protein sequence ID" value="CAI2364407.1"/>
    <property type="molecule type" value="Genomic_DNA"/>
</dbReference>
<dbReference type="Proteomes" id="UP001295684">
    <property type="component" value="Unassembled WGS sequence"/>
</dbReference>
<accession>A0AAD1U8S2</accession>
<protein>
    <submittedName>
        <fullName evidence="1">Uncharacterized protein</fullName>
    </submittedName>
</protein>
<evidence type="ECO:0000313" key="1">
    <source>
        <dbReference type="EMBL" id="CAI2364407.1"/>
    </source>
</evidence>
<dbReference type="AlphaFoldDB" id="A0AAD1U8S2"/>
<comment type="caution">
    <text evidence="1">The sequence shown here is derived from an EMBL/GenBank/DDBJ whole genome shotgun (WGS) entry which is preliminary data.</text>
</comment>